<protein>
    <submittedName>
        <fullName evidence="2">Uncharacterized protein</fullName>
    </submittedName>
</protein>
<evidence type="ECO:0000313" key="2">
    <source>
        <dbReference type="EMBL" id="CAF3512781.1"/>
    </source>
</evidence>
<reference evidence="2" key="1">
    <citation type="submission" date="2021-02" db="EMBL/GenBank/DDBJ databases">
        <authorList>
            <person name="Nowell W R."/>
        </authorList>
    </citation>
    <scope>NUCLEOTIDE SEQUENCE</scope>
</reference>
<gene>
    <name evidence="2" type="ORF">OXD698_LOCUS1977</name>
</gene>
<dbReference type="EMBL" id="CAJOAZ010000062">
    <property type="protein sequence ID" value="CAF3512781.1"/>
    <property type="molecule type" value="Genomic_DNA"/>
</dbReference>
<feature type="compositionally biased region" description="Basic residues" evidence="1">
    <location>
        <begin position="1"/>
        <end position="40"/>
    </location>
</feature>
<dbReference type="AlphaFoldDB" id="A0A818HX96"/>
<feature type="region of interest" description="Disordered" evidence="1">
    <location>
        <begin position="1"/>
        <end position="52"/>
    </location>
</feature>
<organism evidence="2 3">
    <name type="scientific">Adineta steineri</name>
    <dbReference type="NCBI Taxonomy" id="433720"/>
    <lineage>
        <taxon>Eukaryota</taxon>
        <taxon>Metazoa</taxon>
        <taxon>Spiralia</taxon>
        <taxon>Gnathifera</taxon>
        <taxon>Rotifera</taxon>
        <taxon>Eurotatoria</taxon>
        <taxon>Bdelloidea</taxon>
        <taxon>Adinetida</taxon>
        <taxon>Adinetidae</taxon>
        <taxon>Adineta</taxon>
    </lineage>
</organism>
<name>A0A818HX96_9BILA</name>
<feature type="non-terminal residue" evidence="2">
    <location>
        <position position="1"/>
    </location>
</feature>
<dbReference type="Proteomes" id="UP000663844">
    <property type="component" value="Unassembled WGS sequence"/>
</dbReference>
<sequence length="197" mass="21857">QPPHHHRQHRQLHQPPHHRHQHHQLHQLLHHHQHHPRQKQHQQQPVSTTAPTTANGLLSGLQDYAIAVIGNGYHGIQMIRYSSATITGNIFVINYPIVYLSGTTFSTTYVNNAWYGLHGGCGNANGIAGCTAVCKALSKNYFNMTTDCGTGFIGSFATYVNPDRAVYTSADTVSTPWTDYNQASTCSNPMFYCTCSS</sequence>
<evidence type="ECO:0000256" key="1">
    <source>
        <dbReference type="SAM" id="MobiDB-lite"/>
    </source>
</evidence>
<accession>A0A818HX96</accession>
<comment type="caution">
    <text evidence="2">The sequence shown here is derived from an EMBL/GenBank/DDBJ whole genome shotgun (WGS) entry which is preliminary data.</text>
</comment>
<evidence type="ECO:0000313" key="3">
    <source>
        <dbReference type="Proteomes" id="UP000663844"/>
    </source>
</evidence>
<proteinExistence type="predicted"/>